<feature type="region of interest" description="Disordered" evidence="1">
    <location>
        <begin position="1"/>
        <end position="29"/>
    </location>
</feature>
<evidence type="ECO:0000313" key="3">
    <source>
        <dbReference type="Proteomes" id="UP001346559"/>
    </source>
</evidence>
<name>A0ABZ0Z698_9CAUD</name>
<keyword evidence="3" id="KW-1185">Reference proteome</keyword>
<protein>
    <submittedName>
        <fullName evidence="2">Uncharacterized protein</fullName>
    </submittedName>
</protein>
<reference evidence="2 3" key="1">
    <citation type="submission" date="2023-11" db="EMBL/GenBank/DDBJ databases">
        <authorList>
            <person name="Cook R."/>
            <person name="Crisci M."/>
            <person name="Pye H."/>
            <person name="Adriaenssens E."/>
            <person name="Santini J."/>
        </authorList>
    </citation>
    <scope>NUCLEOTIDE SEQUENCE [LARGE SCALE GENOMIC DNA]</scope>
    <source>
        <strain evidence="2">Lak_Megaphage_RVC_AP1_GC26</strain>
    </source>
</reference>
<proteinExistence type="predicted"/>
<dbReference type="Proteomes" id="UP001346559">
    <property type="component" value="Segment"/>
</dbReference>
<organism evidence="2 3">
    <name type="scientific">phage Lak_Megaphage_RVC_AP1_GC26</name>
    <dbReference type="NCBI Taxonomy" id="3109224"/>
    <lineage>
        <taxon>Viruses</taxon>
        <taxon>Duplodnaviria</taxon>
        <taxon>Heunggongvirae</taxon>
        <taxon>Uroviricota</taxon>
        <taxon>Caudoviricetes</taxon>
        <taxon>Caudoviricetes code 15 clade</taxon>
    </lineage>
</organism>
<evidence type="ECO:0000313" key="2">
    <source>
        <dbReference type="EMBL" id="WQJ54206.1"/>
    </source>
</evidence>
<sequence length="174" mass="20618">MKQSKLYTKNEGGNCHRGHNHGSEKKYRSRYDRHKKITKFEIDNEITRKKSNYNKNKKTNYDYGPLYNYLLKQVGKKWETVWKYIFPRVDNNSEPILYMVININTHGVVITHDISNAEPMFNCSLYYNGVRSYSTLYVDENDILQFVDKDFKPEDRYKGLGFGQSFNGKEISTI</sequence>
<accession>A0ABZ0Z698</accession>
<evidence type="ECO:0000256" key="1">
    <source>
        <dbReference type="SAM" id="MobiDB-lite"/>
    </source>
</evidence>
<dbReference type="EMBL" id="OR769218">
    <property type="protein sequence ID" value="WQJ54206.1"/>
    <property type="molecule type" value="Genomic_DNA"/>
</dbReference>